<reference evidence="2 3" key="1">
    <citation type="journal article" date="2007" name="Genome Res.">
        <title>Genome characteristics of facultatively symbiotic Frankia sp. strains reflect host range and host plant biogeography.</title>
        <authorList>
            <person name="Normand P."/>
            <person name="Lapierre P."/>
            <person name="Tisa L.S."/>
            <person name="Gogarten J.P."/>
            <person name="Alloisio N."/>
            <person name="Bagnarol E."/>
            <person name="Bassi C.A."/>
            <person name="Berry A.M."/>
            <person name="Bickhart D.M."/>
            <person name="Choisne N."/>
            <person name="Couloux A."/>
            <person name="Cournoyer B."/>
            <person name="Cruveiller S."/>
            <person name="Daubin V."/>
            <person name="Demange N."/>
            <person name="Francino M.P."/>
            <person name="Goltsman E."/>
            <person name="Huang Y."/>
            <person name="Kopp O.R."/>
            <person name="Labarre L."/>
            <person name="Lapidus A."/>
            <person name="Lavire C."/>
            <person name="Marechal J."/>
            <person name="Martinez M."/>
            <person name="Mastronunzio J.E."/>
            <person name="Mullin B.C."/>
            <person name="Niemann J."/>
            <person name="Pujic P."/>
            <person name="Rawnsley T."/>
            <person name="Rouy Z."/>
            <person name="Schenowitz C."/>
            <person name="Sellstedt A."/>
            <person name="Tavares F."/>
            <person name="Tomkins J.P."/>
            <person name="Vallenet D."/>
            <person name="Valverde C."/>
            <person name="Wall L.G."/>
            <person name="Wang Y."/>
            <person name="Medigue C."/>
            <person name="Benson D.R."/>
        </authorList>
    </citation>
    <scope>NUCLEOTIDE SEQUENCE [LARGE SCALE GENOMIC DNA]</scope>
    <source>
        <strain evidence="3">DSM 45986 / CECT 9034 / ACN14a</strain>
    </source>
</reference>
<dbReference type="Pfam" id="PF04244">
    <property type="entry name" value="DPRP"/>
    <property type="match status" value="1"/>
</dbReference>
<evidence type="ECO:0000313" key="3">
    <source>
        <dbReference type="Proteomes" id="UP000000657"/>
    </source>
</evidence>
<dbReference type="PANTHER" id="PTHR38657:SF1">
    <property type="entry name" value="SLR1343 PROTEIN"/>
    <property type="match status" value="1"/>
</dbReference>
<dbReference type="OrthoDB" id="5288100at2"/>
<organism evidence="2 3">
    <name type="scientific">Frankia alni (strain DSM 45986 / CECT 9034 / ACN14a)</name>
    <dbReference type="NCBI Taxonomy" id="326424"/>
    <lineage>
        <taxon>Bacteria</taxon>
        <taxon>Bacillati</taxon>
        <taxon>Actinomycetota</taxon>
        <taxon>Actinomycetes</taxon>
        <taxon>Frankiales</taxon>
        <taxon>Frankiaceae</taxon>
        <taxon>Frankia</taxon>
    </lineage>
</organism>
<feature type="region of interest" description="Disordered" evidence="1">
    <location>
        <begin position="112"/>
        <end position="146"/>
    </location>
</feature>
<dbReference type="Gene3D" id="1.25.40.80">
    <property type="match status" value="1"/>
</dbReference>
<dbReference type="RefSeq" id="WP_011604044.1">
    <property type="nucleotide sequence ID" value="NC_008278.1"/>
</dbReference>
<name>Q0RLR2_FRAAA</name>
<keyword evidence="3" id="KW-1185">Reference proteome</keyword>
<protein>
    <recommendedName>
        <fullName evidence="4">Deoxyribodipyrimidine photolyase-related protein</fullName>
    </recommendedName>
</protein>
<evidence type="ECO:0008006" key="4">
    <source>
        <dbReference type="Google" id="ProtNLM"/>
    </source>
</evidence>
<proteinExistence type="predicted"/>
<dbReference type="eggNOG" id="COG3046">
    <property type="taxonomic scope" value="Bacteria"/>
</dbReference>
<feature type="compositionally biased region" description="Basic and acidic residues" evidence="1">
    <location>
        <begin position="124"/>
        <end position="140"/>
    </location>
</feature>
<dbReference type="KEGG" id="fal:FRAAL2898"/>
<dbReference type="Gene3D" id="1.10.579.10">
    <property type="entry name" value="DNA Cyclobutane Dipyrimidine Photolyase, subunit A, domain 3"/>
    <property type="match status" value="1"/>
</dbReference>
<dbReference type="AlphaFoldDB" id="Q0RLR2"/>
<dbReference type="InterPro" id="IPR036134">
    <property type="entry name" value="Crypto/Photolyase_FAD-like_sf"/>
</dbReference>
<dbReference type="Proteomes" id="UP000000657">
    <property type="component" value="Chromosome"/>
</dbReference>
<dbReference type="STRING" id="326424.FRAAL2898"/>
<dbReference type="InterPro" id="IPR052551">
    <property type="entry name" value="UV-DNA_repair_photolyase"/>
</dbReference>
<dbReference type="EMBL" id="CT573213">
    <property type="protein sequence ID" value="CAJ61542.1"/>
    <property type="molecule type" value="Genomic_DNA"/>
</dbReference>
<dbReference type="SUPFAM" id="SSF48173">
    <property type="entry name" value="Cryptochrome/photolyase FAD-binding domain"/>
    <property type="match status" value="1"/>
</dbReference>
<dbReference type="PANTHER" id="PTHR38657">
    <property type="entry name" value="SLR1343 PROTEIN"/>
    <property type="match status" value="1"/>
</dbReference>
<gene>
    <name evidence="2" type="ordered locus">FRAAL2898</name>
</gene>
<dbReference type="Gene3D" id="3.40.50.620">
    <property type="entry name" value="HUPs"/>
    <property type="match status" value="1"/>
</dbReference>
<accession>Q0RLR2</accession>
<evidence type="ECO:0000313" key="2">
    <source>
        <dbReference type="EMBL" id="CAJ61542.1"/>
    </source>
</evidence>
<dbReference type="HOGENOM" id="CLU_031632_1_0_11"/>
<sequence length="516" mass="57616">MRRWLFADQLGPHFLDDPDQPVLLVESTRVLARRRFHRQKAQLLLSALRHRARELGDRCDHRIGATYGEAVADYGEPLEVPDPTSWAARRFVTDLPGVTVVPTAYTATSRDDFSTWAHGGTDQGHSDGHGDGRWDGHGDGARGGTGGRRRLLMEDFYRWQRRRFGVLMDGDSPAGGRWNFDHDNRHPPPRRAHLDLPEPWSPSETEVDAEVREHLDRLERDGHAQFRGVDGPRRFAATRAEAGQALDWFVRHRLADFGPYEDAMLAGDWAMAHSTLSPALNLGLLHPLEVVAAAEQAYRRGEAPIASVEGFVRQVLGWREYVWGIYWWAGEDYADRNALGARTPLPRWFDDLDADAVGAACLSDVLAGVRERGWVHHIPRLMVLGNWALQRGYDPRALTDFFHESFVDGYAWVMAPNVVGMSQYADGGLMATKPYAAGGAYIHRMSDYCGGCRYHPSHRLGEDACPFTAGYWAFLDRNAGALAANPRLRRPLAGLARLADRAAVTAAEHRRGAGPP</sequence>
<dbReference type="Gene3D" id="1.10.10.1710">
    <property type="entry name" value="Deoxyribodipyrimidine photolyase-related"/>
    <property type="match status" value="1"/>
</dbReference>
<evidence type="ECO:0000256" key="1">
    <source>
        <dbReference type="SAM" id="MobiDB-lite"/>
    </source>
</evidence>
<dbReference type="InterPro" id="IPR014729">
    <property type="entry name" value="Rossmann-like_a/b/a_fold"/>
</dbReference>
<dbReference type="InterPro" id="IPR007357">
    <property type="entry name" value="PhrB-like"/>
</dbReference>